<reference evidence="3" key="1">
    <citation type="submission" date="2016-10" db="EMBL/GenBank/DDBJ databases">
        <authorList>
            <person name="Varghese N."/>
            <person name="Submissions S."/>
        </authorList>
    </citation>
    <scope>NUCLEOTIDE SEQUENCE [LARGE SCALE GENOMIC DNA]</scope>
    <source>
        <strain evidence="3">Gh-105</strain>
    </source>
</reference>
<gene>
    <name evidence="2" type="ORF">SAMN05192565_1148</name>
</gene>
<evidence type="ECO:0000313" key="3">
    <source>
        <dbReference type="Proteomes" id="UP000199229"/>
    </source>
</evidence>
<dbReference type="AlphaFoldDB" id="A0A1I2V9R3"/>
<accession>A0A1I2V9R3</accession>
<dbReference type="EMBL" id="FOPM01000014">
    <property type="protein sequence ID" value="SFG86094.1"/>
    <property type="molecule type" value="Genomic_DNA"/>
</dbReference>
<protein>
    <submittedName>
        <fullName evidence="2">Uncharacterized protein</fullName>
    </submittedName>
</protein>
<sequence>MWGRLFSWASGRPPAASEKGSFIQANGQGVLKIRTLNAGTEANACTTTSNQKRGSKASAS</sequence>
<dbReference type="Proteomes" id="UP000199229">
    <property type="component" value="Unassembled WGS sequence"/>
</dbReference>
<evidence type="ECO:0000256" key="1">
    <source>
        <dbReference type="SAM" id="MobiDB-lite"/>
    </source>
</evidence>
<proteinExistence type="predicted"/>
<organism evidence="2 3">
    <name type="scientific">Methylobacterium gossipiicola</name>
    <dbReference type="NCBI Taxonomy" id="582675"/>
    <lineage>
        <taxon>Bacteria</taxon>
        <taxon>Pseudomonadati</taxon>
        <taxon>Pseudomonadota</taxon>
        <taxon>Alphaproteobacteria</taxon>
        <taxon>Hyphomicrobiales</taxon>
        <taxon>Methylobacteriaceae</taxon>
        <taxon>Methylobacterium</taxon>
    </lineage>
</organism>
<keyword evidence="3" id="KW-1185">Reference proteome</keyword>
<evidence type="ECO:0000313" key="2">
    <source>
        <dbReference type="EMBL" id="SFG86094.1"/>
    </source>
</evidence>
<name>A0A1I2V9R3_9HYPH</name>
<dbReference type="STRING" id="582675.SAMN05192565_1148"/>
<feature type="region of interest" description="Disordered" evidence="1">
    <location>
        <begin position="1"/>
        <end position="20"/>
    </location>
</feature>